<proteinExistence type="inferred from homology"/>
<gene>
    <name evidence="4" type="ORF">VFH_I137800</name>
</gene>
<feature type="region of interest" description="Disordered" evidence="2">
    <location>
        <begin position="178"/>
        <end position="203"/>
    </location>
</feature>
<dbReference type="Pfam" id="PF03195">
    <property type="entry name" value="LOB"/>
    <property type="match status" value="1"/>
</dbReference>
<accession>A0AAV0ZA04</accession>
<protein>
    <recommendedName>
        <fullName evidence="3">LOB domain-containing protein</fullName>
    </recommendedName>
</protein>
<name>A0AAV0ZA04_VICFA</name>
<dbReference type="InterPro" id="IPR004883">
    <property type="entry name" value="LOB"/>
</dbReference>
<dbReference type="EMBL" id="OX451735">
    <property type="protein sequence ID" value="CAI8594364.1"/>
    <property type="molecule type" value="Genomic_DNA"/>
</dbReference>
<dbReference type="Proteomes" id="UP001157006">
    <property type="component" value="Chromosome 1S"/>
</dbReference>
<feature type="domain" description="LOB" evidence="3">
    <location>
        <begin position="1"/>
        <end position="73"/>
    </location>
</feature>
<dbReference type="PANTHER" id="PTHR31301:SF21">
    <property type="entry name" value="LOB DOMAIN-CONTAINING PROTEIN 27-RELATED"/>
    <property type="match status" value="1"/>
</dbReference>
<evidence type="ECO:0000259" key="3">
    <source>
        <dbReference type="PROSITE" id="PS50891"/>
    </source>
</evidence>
<sequence>MFHNVNCLYGVVGILRILDEVPEEKRDLAMRTIIYESNVRAIYPIHGCVEVIKECYDRIKDNFEELYQVKKLLDYCKVNHLQSQIPNLQPHFLMGHSLRASTSSQIPNLEPQFLMDYSLRASTSYQIPNIPIFNNVGNNPNYYHNSENNIEATMNASPPNTNWNKNSRVTQLSEGVSNNKESDLFGGVDTHISAKDDLNEEEK</sequence>
<evidence type="ECO:0000256" key="2">
    <source>
        <dbReference type="SAM" id="MobiDB-lite"/>
    </source>
</evidence>
<evidence type="ECO:0000313" key="4">
    <source>
        <dbReference type="EMBL" id="CAI8594364.1"/>
    </source>
</evidence>
<reference evidence="4 5" key="1">
    <citation type="submission" date="2023-01" db="EMBL/GenBank/DDBJ databases">
        <authorList>
            <person name="Kreplak J."/>
        </authorList>
    </citation>
    <scope>NUCLEOTIDE SEQUENCE [LARGE SCALE GENOMIC DNA]</scope>
</reference>
<evidence type="ECO:0000256" key="1">
    <source>
        <dbReference type="ARBA" id="ARBA00005474"/>
    </source>
</evidence>
<organism evidence="4 5">
    <name type="scientific">Vicia faba</name>
    <name type="common">Broad bean</name>
    <name type="synonym">Faba vulgaris</name>
    <dbReference type="NCBI Taxonomy" id="3906"/>
    <lineage>
        <taxon>Eukaryota</taxon>
        <taxon>Viridiplantae</taxon>
        <taxon>Streptophyta</taxon>
        <taxon>Embryophyta</taxon>
        <taxon>Tracheophyta</taxon>
        <taxon>Spermatophyta</taxon>
        <taxon>Magnoliopsida</taxon>
        <taxon>eudicotyledons</taxon>
        <taxon>Gunneridae</taxon>
        <taxon>Pentapetalae</taxon>
        <taxon>rosids</taxon>
        <taxon>fabids</taxon>
        <taxon>Fabales</taxon>
        <taxon>Fabaceae</taxon>
        <taxon>Papilionoideae</taxon>
        <taxon>50 kb inversion clade</taxon>
        <taxon>NPAAA clade</taxon>
        <taxon>Hologalegina</taxon>
        <taxon>IRL clade</taxon>
        <taxon>Fabeae</taxon>
        <taxon>Vicia</taxon>
    </lineage>
</organism>
<dbReference type="AlphaFoldDB" id="A0AAV0ZA04"/>
<dbReference type="PROSITE" id="PS50891">
    <property type="entry name" value="LOB"/>
    <property type="match status" value="1"/>
</dbReference>
<comment type="similarity">
    <text evidence="1">Belongs to the LOB domain-containing protein family.</text>
</comment>
<dbReference type="PANTHER" id="PTHR31301">
    <property type="entry name" value="LOB DOMAIN-CONTAINING PROTEIN 4-RELATED"/>
    <property type="match status" value="1"/>
</dbReference>
<keyword evidence="5" id="KW-1185">Reference proteome</keyword>
<evidence type="ECO:0000313" key="5">
    <source>
        <dbReference type="Proteomes" id="UP001157006"/>
    </source>
</evidence>